<evidence type="ECO:0000313" key="3">
    <source>
        <dbReference type="EMBL" id="OXB88882.1"/>
    </source>
</evidence>
<name>A0AA91TEC8_9BACL</name>
<dbReference type="EMBL" id="NEWK01000001">
    <property type="protein sequence ID" value="OXB88882.1"/>
    <property type="molecule type" value="Genomic_DNA"/>
</dbReference>
<dbReference type="Proteomes" id="UP000198378">
    <property type="component" value="Unassembled WGS sequence"/>
</dbReference>
<evidence type="ECO:0000256" key="1">
    <source>
        <dbReference type="SAM" id="MobiDB-lite"/>
    </source>
</evidence>
<dbReference type="InterPro" id="IPR026834">
    <property type="entry name" value="LHH"/>
</dbReference>
<proteinExistence type="predicted"/>
<dbReference type="AlphaFoldDB" id="A0AA91TEC8"/>
<evidence type="ECO:0000259" key="2">
    <source>
        <dbReference type="Pfam" id="PF14411"/>
    </source>
</evidence>
<dbReference type="Pfam" id="PF14411">
    <property type="entry name" value="LHH"/>
    <property type="match status" value="1"/>
</dbReference>
<comment type="caution">
    <text evidence="3">The sequence shown here is derived from an EMBL/GenBank/DDBJ whole genome shotgun (WGS) entry which is preliminary data.</text>
</comment>
<evidence type="ECO:0000313" key="4">
    <source>
        <dbReference type="Proteomes" id="UP000198378"/>
    </source>
</evidence>
<protein>
    <recommendedName>
        <fullName evidence="2">LHH domain-containing protein</fullName>
    </recommendedName>
</protein>
<feature type="compositionally biased region" description="Basic and acidic residues" evidence="1">
    <location>
        <begin position="1"/>
        <end position="15"/>
    </location>
</feature>
<keyword evidence="4" id="KW-1185">Reference proteome</keyword>
<feature type="domain" description="LHH" evidence="2">
    <location>
        <begin position="8"/>
        <end position="84"/>
    </location>
</feature>
<gene>
    <name evidence="3" type="ORF">B9L19_01905</name>
</gene>
<sequence>MKDARGRTNLERMEKGLAPLGSDGKPINLHHMTQRNESSIAEVTQTFHKENSKIIHINPNTIPSGINRNEFDKWRKDYWKHRVSDFK</sequence>
<feature type="region of interest" description="Disordered" evidence="1">
    <location>
        <begin position="1"/>
        <end position="28"/>
    </location>
</feature>
<accession>A0AA91TEC8</accession>
<organism evidence="3 4">
    <name type="scientific">Geobacillus thermocatenulatus</name>
    <dbReference type="NCBI Taxonomy" id="33938"/>
    <lineage>
        <taxon>Bacteria</taxon>
        <taxon>Bacillati</taxon>
        <taxon>Bacillota</taxon>
        <taxon>Bacilli</taxon>
        <taxon>Bacillales</taxon>
        <taxon>Anoxybacillaceae</taxon>
        <taxon>Geobacillus</taxon>
        <taxon>Geobacillus thermoleovorans group</taxon>
    </lineage>
</organism>
<reference evidence="3 4" key="1">
    <citation type="submission" date="2017-05" db="EMBL/GenBank/DDBJ databases">
        <title>The genome sequence of Geobacillus thermocatenulatus DSM 730.</title>
        <authorList>
            <person name="Ramaloko W.T."/>
            <person name="Koen N."/>
            <person name="Polliack S."/>
            <person name="Aliyu H."/>
            <person name="Lebre P."/>
            <person name="Mohr T."/>
            <person name="Oswald F."/>
            <person name="Zwick M."/>
            <person name="Neumann A."/>
            <person name="Syldatk C."/>
            <person name="Cowan D."/>
            <person name="De Maayer P."/>
        </authorList>
    </citation>
    <scope>NUCLEOTIDE SEQUENCE [LARGE SCALE GENOMIC DNA]</scope>
    <source>
        <strain evidence="3 4">BGSC 93A1</strain>
    </source>
</reference>